<evidence type="ECO:0000313" key="2">
    <source>
        <dbReference type="Proteomes" id="UP000289206"/>
    </source>
</evidence>
<gene>
    <name evidence="1" type="primary">30</name>
    <name evidence="1" type="ORF">SEA_SONALI_30</name>
</gene>
<proteinExistence type="predicted"/>
<dbReference type="EMBL" id="MK411746">
    <property type="protein sequence ID" value="QAY16142.1"/>
    <property type="molecule type" value="Genomic_DNA"/>
</dbReference>
<dbReference type="GeneID" id="55011121"/>
<dbReference type="Proteomes" id="UP000289206">
    <property type="component" value="Segment"/>
</dbReference>
<organism evidence="1 2">
    <name type="scientific">Arthrobacter phage Sonali</name>
    <dbReference type="NCBI Taxonomy" id="2510495"/>
    <lineage>
        <taxon>Viruses</taxon>
        <taxon>Duplodnaviria</taxon>
        <taxon>Heunggongvirae</taxon>
        <taxon>Uroviricota</taxon>
        <taxon>Caudoviricetes</taxon>
        <taxon>Sonalivirus</taxon>
        <taxon>Sonalivirus sonali</taxon>
    </lineage>
</organism>
<dbReference type="RefSeq" id="YP_009819703.1">
    <property type="nucleotide sequence ID" value="NC_048152.1"/>
</dbReference>
<reference evidence="1 2" key="1">
    <citation type="submission" date="2019-01" db="EMBL/GenBank/DDBJ databases">
        <authorList>
            <person name="Adair T.L."/>
            <person name="Lucas L.G."/>
            <person name="Young A.M."/>
            <person name="Antrich S.C."/>
            <person name="Baird A.G."/>
            <person name="Dunn E.L."/>
            <person name="Fernandes B.I."/>
            <person name="Fraley E.G."/>
            <person name="Ghanem A.X."/>
            <person name="Gilbert M.G."/>
            <person name="Morris T.B."/>
            <person name="Nortch B.D."/>
            <person name="Overcash M.E."/>
            <person name="Pavleszek K.E."/>
            <person name="Pellegrini L.I.O."/>
            <person name="Pham L.T."/>
            <person name="Rule L.S."/>
            <person name="Schultz E.M."/>
            <person name="Smith J."/>
            <person name="Thong B.J."/>
            <person name="Turner H.A."/>
            <person name="Walker G."/>
            <person name="Whitaker Z.J."/>
            <person name="Wilsey R.N."/>
            <person name="Yanney R.L."/>
            <person name="Klyczek K."/>
            <person name="Garlena R.A."/>
            <person name="Russell D.A."/>
            <person name="Pope W.H."/>
            <person name="Jacobs-Sera D."/>
            <person name="Hatfull G.F."/>
        </authorList>
    </citation>
    <scope>NUCLEOTIDE SEQUENCE [LARGE SCALE GENOMIC DNA]</scope>
</reference>
<protein>
    <submittedName>
        <fullName evidence="1">Uncharacterized protein</fullName>
    </submittedName>
</protein>
<dbReference type="KEGG" id="vg:55011121"/>
<evidence type="ECO:0000313" key="1">
    <source>
        <dbReference type="EMBL" id="QAY16142.1"/>
    </source>
</evidence>
<sequence>MAKLKVYAWTGTKFTPGSGQRQSRNIIAATSIAELVRLAGIPRSEYKWSGSTTGNPEEVAQAMSKPGTMFWRPLDGRGAWQEG</sequence>
<keyword evidence="2" id="KW-1185">Reference proteome</keyword>
<name>A0A411CQN2_9CAUD</name>
<accession>A0A411CQN2</accession>